<evidence type="ECO:0000259" key="2">
    <source>
        <dbReference type="PROSITE" id="PS50042"/>
    </source>
</evidence>
<keyword evidence="4" id="KW-1185">Reference proteome</keyword>
<reference evidence="3" key="2">
    <citation type="submission" date="2025-08" db="UniProtKB">
        <authorList>
            <consortium name="Ensembl"/>
        </authorList>
    </citation>
    <scope>IDENTIFICATION</scope>
    <source>
        <strain evidence="3">Thorbecke</strain>
    </source>
</reference>
<organism evidence="3 4">
    <name type="scientific">Oryctolagus cuniculus</name>
    <name type="common">Rabbit</name>
    <dbReference type="NCBI Taxonomy" id="9986"/>
    <lineage>
        <taxon>Eukaryota</taxon>
        <taxon>Metazoa</taxon>
        <taxon>Chordata</taxon>
        <taxon>Craniata</taxon>
        <taxon>Vertebrata</taxon>
        <taxon>Euteleostomi</taxon>
        <taxon>Mammalia</taxon>
        <taxon>Eutheria</taxon>
        <taxon>Euarchontoglires</taxon>
        <taxon>Glires</taxon>
        <taxon>Lagomorpha</taxon>
        <taxon>Leporidae</taxon>
        <taxon>Oryctolagus</taxon>
    </lineage>
</organism>
<sequence>MPMSTLPAAILSHMIAINNVPPPPLRSIPSLKMSKHINYGQLNALCHIRGLQHSQSFLNIGSAHNTFMKQYPKIFLHKKPTLPKTFKQEKQRKPKGNVEDSQYQDPDDSHDIAVHIRKARGGQDLHGPKVSPEKIAEFLTILKKLPVHRTTHEHNIVWKMLKTIPDLNSRLNREHLKTISKNLISETWIKGSTVTGNDGFYIILKGVARLQPQFCNNLVGGRDSAVGYKPQTFSSFVIFEDLRSSEIAKLCSSLRDSKLGQWSTFGSLETELEPQSFSVVTEEECEILKIPAKEYAKLKLEMIKHENVQKFKLIHKCPYYEEWPTLSINELVALIKWKKFPPGHVIVESGNIMSFVAYINSGYCNIYRSIIGLVRLQTNKVVSLNFCILFNE</sequence>
<dbReference type="PaxDb" id="9986-ENSOCUP00000026293"/>
<dbReference type="PANTHER" id="PTHR23011">
    <property type="entry name" value="CYCLIC NUCLEOTIDE-BINDING DOMAIN CONTAINING PROTEIN"/>
    <property type="match status" value="1"/>
</dbReference>
<dbReference type="InterPro" id="IPR014710">
    <property type="entry name" value="RmlC-like_jellyroll"/>
</dbReference>
<dbReference type="InterPro" id="IPR000595">
    <property type="entry name" value="cNMP-bd_dom"/>
</dbReference>
<protein>
    <submittedName>
        <fullName evidence="3">Cyclic nucleotide binding domain containing 1</fullName>
    </submittedName>
</protein>
<accession>U3KM35</accession>
<proteinExistence type="predicted"/>
<dbReference type="EMBL" id="AAGW02012198">
    <property type="status" value="NOT_ANNOTATED_CDS"/>
    <property type="molecule type" value="Genomic_DNA"/>
</dbReference>
<feature type="domain" description="Cyclic nucleotide-binding" evidence="2">
    <location>
        <begin position="319"/>
        <end position="392"/>
    </location>
</feature>
<evidence type="ECO:0000313" key="4">
    <source>
        <dbReference type="Proteomes" id="UP000001811"/>
    </source>
</evidence>
<dbReference type="EMBL" id="AAGW02012200">
    <property type="status" value="NOT_ANNOTATED_CDS"/>
    <property type="molecule type" value="Genomic_DNA"/>
</dbReference>
<evidence type="ECO:0000313" key="3">
    <source>
        <dbReference type="Ensembl" id="ENSOCUP00000026293.1"/>
    </source>
</evidence>
<dbReference type="Bgee" id="ENSOCUG00000029386">
    <property type="expression patterns" value="Expressed in testis"/>
</dbReference>
<dbReference type="AlphaFoldDB" id="U3KM35"/>
<dbReference type="HOGENOM" id="CLU_039975_0_0_1"/>
<dbReference type="EMBL" id="AAGW02012193">
    <property type="status" value="NOT_ANNOTATED_CDS"/>
    <property type="molecule type" value="Genomic_DNA"/>
</dbReference>
<dbReference type="eggNOG" id="ENOG502QVKZ">
    <property type="taxonomic scope" value="Eukaryota"/>
</dbReference>
<dbReference type="InParanoid" id="U3KM35"/>
<dbReference type="EMBL" id="AAGW02012197">
    <property type="status" value="NOT_ANNOTATED_CDS"/>
    <property type="molecule type" value="Genomic_DNA"/>
</dbReference>
<dbReference type="EMBL" id="AAGW02012199">
    <property type="status" value="NOT_ANNOTATED_CDS"/>
    <property type="molecule type" value="Genomic_DNA"/>
</dbReference>
<dbReference type="EMBL" id="AAGW02012196">
    <property type="status" value="NOT_ANNOTATED_CDS"/>
    <property type="molecule type" value="Genomic_DNA"/>
</dbReference>
<dbReference type="EMBL" id="AAGW02012194">
    <property type="status" value="NOT_ANNOTATED_CDS"/>
    <property type="molecule type" value="Genomic_DNA"/>
</dbReference>
<dbReference type="GeneTree" id="ENSGT00390000001688"/>
<dbReference type="PANTHER" id="PTHR23011:SF32">
    <property type="entry name" value="CYCLIC NUCLEOTIDE-BINDING DOMAIN-CONTAINING PROTEIN 1"/>
    <property type="match status" value="1"/>
</dbReference>
<dbReference type="EMBL" id="AAGW02012191">
    <property type="status" value="NOT_ANNOTATED_CDS"/>
    <property type="molecule type" value="Genomic_DNA"/>
</dbReference>
<reference evidence="3" key="3">
    <citation type="submission" date="2025-09" db="UniProtKB">
        <authorList>
            <consortium name="Ensembl"/>
        </authorList>
    </citation>
    <scope>IDENTIFICATION</scope>
    <source>
        <strain evidence="3">Thorbecke</strain>
    </source>
</reference>
<name>U3KM35_RABIT</name>
<dbReference type="Proteomes" id="UP000001811">
    <property type="component" value="Chromosome 3"/>
</dbReference>
<evidence type="ECO:0000256" key="1">
    <source>
        <dbReference type="SAM" id="MobiDB-lite"/>
    </source>
</evidence>
<dbReference type="EMBL" id="AAGW02012195">
    <property type="status" value="NOT_ANNOTATED_CDS"/>
    <property type="molecule type" value="Genomic_DNA"/>
</dbReference>
<dbReference type="STRING" id="9986.ENSOCUP00000026293"/>
<dbReference type="SUPFAM" id="SSF51206">
    <property type="entry name" value="cAMP-binding domain-like"/>
    <property type="match status" value="2"/>
</dbReference>
<dbReference type="OMA" id="HGGHILY"/>
<reference evidence="3 4" key="1">
    <citation type="journal article" date="2011" name="Nature">
        <title>A high-resolution map of human evolutionary constraint using 29 mammals.</title>
        <authorList>
            <person name="Lindblad-Toh K."/>
            <person name="Garber M."/>
            <person name="Zuk O."/>
            <person name="Lin M.F."/>
            <person name="Parker B.J."/>
            <person name="Washietl S."/>
            <person name="Kheradpour P."/>
            <person name="Ernst J."/>
            <person name="Jordan G."/>
            <person name="Mauceli E."/>
            <person name="Ward L.D."/>
            <person name="Lowe C.B."/>
            <person name="Holloway A.K."/>
            <person name="Clamp M."/>
            <person name="Gnerre S."/>
            <person name="Alfoldi J."/>
            <person name="Beal K."/>
            <person name="Chang J."/>
            <person name="Clawson H."/>
            <person name="Cuff J."/>
            <person name="Di Palma F."/>
            <person name="Fitzgerald S."/>
            <person name="Flicek P."/>
            <person name="Guttman M."/>
            <person name="Hubisz M.J."/>
            <person name="Jaffe D.B."/>
            <person name="Jungreis I."/>
            <person name="Kent W.J."/>
            <person name="Kostka D."/>
            <person name="Lara M."/>
            <person name="Martins A.L."/>
            <person name="Massingham T."/>
            <person name="Moltke I."/>
            <person name="Raney B.J."/>
            <person name="Rasmussen M.D."/>
            <person name="Robinson J."/>
            <person name="Stark A."/>
            <person name="Vilella A.J."/>
            <person name="Wen J."/>
            <person name="Xie X."/>
            <person name="Zody M.C."/>
            <person name="Baldwin J."/>
            <person name="Bloom T."/>
            <person name="Chin C.W."/>
            <person name="Heiman D."/>
            <person name="Nicol R."/>
            <person name="Nusbaum C."/>
            <person name="Young S."/>
            <person name="Wilkinson J."/>
            <person name="Worley K.C."/>
            <person name="Kovar C.L."/>
            <person name="Muzny D.M."/>
            <person name="Gibbs R.A."/>
            <person name="Cree A."/>
            <person name="Dihn H.H."/>
            <person name="Fowler G."/>
            <person name="Jhangiani S."/>
            <person name="Joshi V."/>
            <person name="Lee S."/>
            <person name="Lewis L.R."/>
            <person name="Nazareth L.V."/>
            <person name="Okwuonu G."/>
            <person name="Santibanez J."/>
            <person name="Warren W.C."/>
            <person name="Mardis E.R."/>
            <person name="Weinstock G.M."/>
            <person name="Wilson R.K."/>
            <person name="Delehaunty K."/>
            <person name="Dooling D."/>
            <person name="Fronik C."/>
            <person name="Fulton L."/>
            <person name="Fulton B."/>
            <person name="Graves T."/>
            <person name="Minx P."/>
            <person name="Sodergren E."/>
            <person name="Birney E."/>
            <person name="Margulies E.H."/>
            <person name="Herrero J."/>
            <person name="Green E.D."/>
            <person name="Haussler D."/>
            <person name="Siepel A."/>
            <person name="Goldman N."/>
            <person name="Pollard K.S."/>
            <person name="Pedersen J.S."/>
            <person name="Lander E.S."/>
            <person name="Kellis M."/>
        </authorList>
    </citation>
    <scope>NUCLEOTIDE SEQUENCE [LARGE SCALE GENOMIC DNA]</scope>
    <source>
        <strain evidence="3 4">Thorbecke inbred</strain>
    </source>
</reference>
<dbReference type="InterPro" id="IPR018490">
    <property type="entry name" value="cNMP-bd_dom_sf"/>
</dbReference>
<dbReference type="Ensembl" id="ENSOCUT00000033244.2">
    <property type="protein sequence ID" value="ENSOCUP00000026293.1"/>
    <property type="gene ID" value="ENSOCUG00000029386.2"/>
</dbReference>
<dbReference type="Gene3D" id="2.60.120.10">
    <property type="entry name" value="Jelly Rolls"/>
    <property type="match status" value="2"/>
</dbReference>
<dbReference type="EMBL" id="AAGW02012192">
    <property type="status" value="NOT_ANNOTATED_CDS"/>
    <property type="molecule type" value="Genomic_DNA"/>
</dbReference>
<feature type="region of interest" description="Disordered" evidence="1">
    <location>
        <begin position="82"/>
        <end position="108"/>
    </location>
</feature>
<dbReference type="PROSITE" id="PS50042">
    <property type="entry name" value="CNMP_BINDING_3"/>
    <property type="match status" value="1"/>
</dbReference>
<gene>
    <name evidence="3" type="primary">CNBD1</name>
</gene>